<dbReference type="Gene3D" id="2.60.40.1890">
    <property type="entry name" value="PCu(A)C copper chaperone"/>
    <property type="match status" value="1"/>
</dbReference>
<dbReference type="PANTHER" id="PTHR36302">
    <property type="entry name" value="BLR7088 PROTEIN"/>
    <property type="match status" value="1"/>
</dbReference>
<sequence length="188" mass="20238">MSVRFISRLALAALGMSSAIAMASSIELSAPAVRATPPGAPTSGGYVTLINHSDQERFLVAAESNVANKVEIHLSEMQGDTMKMYQVDQVVIPAHGDAQLKPGGYHIMFMGLKQPLKAGDSVALTLVMKNGERIKLSAPVLSPDEMAAYAPGSMSMHHMNHGDMDHSKMNHDKMDHQGHGDMADKKHH</sequence>
<organism evidence="3 4">
    <name type="scientific">Rhodanobacter aciditrophus</name>
    <dbReference type="NCBI Taxonomy" id="1623218"/>
    <lineage>
        <taxon>Bacteria</taxon>
        <taxon>Pseudomonadati</taxon>
        <taxon>Pseudomonadota</taxon>
        <taxon>Gammaproteobacteria</taxon>
        <taxon>Lysobacterales</taxon>
        <taxon>Rhodanobacteraceae</taxon>
        <taxon>Rhodanobacter</taxon>
    </lineage>
</organism>
<name>A0ABW4AZV4_9GAMM</name>
<evidence type="ECO:0000256" key="2">
    <source>
        <dbReference type="SAM" id="SignalP"/>
    </source>
</evidence>
<feature type="region of interest" description="Disordered" evidence="1">
    <location>
        <begin position="167"/>
        <end position="188"/>
    </location>
</feature>
<dbReference type="InterPro" id="IPR036182">
    <property type="entry name" value="PCuAC_sf"/>
</dbReference>
<dbReference type="SUPFAM" id="SSF110087">
    <property type="entry name" value="DR1885-like metal-binding protein"/>
    <property type="match status" value="1"/>
</dbReference>
<dbReference type="PANTHER" id="PTHR36302:SF1">
    <property type="entry name" value="COPPER CHAPERONE PCU(A)C"/>
    <property type="match status" value="1"/>
</dbReference>
<keyword evidence="4" id="KW-1185">Reference proteome</keyword>
<comment type="caution">
    <text evidence="3">The sequence shown here is derived from an EMBL/GenBank/DDBJ whole genome shotgun (WGS) entry which is preliminary data.</text>
</comment>
<dbReference type="RefSeq" id="WP_377366371.1">
    <property type="nucleotide sequence ID" value="NZ_JBHTMN010000007.1"/>
</dbReference>
<gene>
    <name evidence="3" type="ORF">ACFQ45_07445</name>
</gene>
<feature type="signal peptide" evidence="2">
    <location>
        <begin position="1"/>
        <end position="23"/>
    </location>
</feature>
<keyword evidence="2" id="KW-0732">Signal</keyword>
<dbReference type="Pfam" id="PF04314">
    <property type="entry name" value="PCuAC"/>
    <property type="match status" value="1"/>
</dbReference>
<evidence type="ECO:0000313" key="4">
    <source>
        <dbReference type="Proteomes" id="UP001597059"/>
    </source>
</evidence>
<reference evidence="4" key="1">
    <citation type="journal article" date="2019" name="Int. J. Syst. Evol. Microbiol.">
        <title>The Global Catalogue of Microorganisms (GCM) 10K type strain sequencing project: providing services to taxonomists for standard genome sequencing and annotation.</title>
        <authorList>
            <consortium name="The Broad Institute Genomics Platform"/>
            <consortium name="The Broad Institute Genome Sequencing Center for Infectious Disease"/>
            <person name="Wu L."/>
            <person name="Ma J."/>
        </authorList>
    </citation>
    <scope>NUCLEOTIDE SEQUENCE [LARGE SCALE GENOMIC DNA]</scope>
    <source>
        <strain evidence="4">JCM 30774</strain>
    </source>
</reference>
<dbReference type="Proteomes" id="UP001597059">
    <property type="component" value="Unassembled WGS sequence"/>
</dbReference>
<evidence type="ECO:0000256" key="1">
    <source>
        <dbReference type="SAM" id="MobiDB-lite"/>
    </source>
</evidence>
<dbReference type="InterPro" id="IPR058248">
    <property type="entry name" value="Lxx211020-like"/>
</dbReference>
<dbReference type="InterPro" id="IPR007410">
    <property type="entry name" value="LpqE-like"/>
</dbReference>
<evidence type="ECO:0000313" key="3">
    <source>
        <dbReference type="EMBL" id="MFD1383196.1"/>
    </source>
</evidence>
<feature type="chain" id="PRO_5046479632" evidence="2">
    <location>
        <begin position="24"/>
        <end position="188"/>
    </location>
</feature>
<proteinExistence type="predicted"/>
<protein>
    <submittedName>
        <fullName evidence="3">Copper chaperone PCu(A)C</fullName>
    </submittedName>
</protein>
<dbReference type="EMBL" id="JBHTMN010000007">
    <property type="protein sequence ID" value="MFD1383196.1"/>
    <property type="molecule type" value="Genomic_DNA"/>
</dbReference>
<accession>A0ABW4AZV4</accession>